<organism evidence="1">
    <name type="scientific">uncultured Desulfobacterium sp</name>
    <dbReference type="NCBI Taxonomy" id="201089"/>
    <lineage>
        <taxon>Bacteria</taxon>
        <taxon>Pseudomonadati</taxon>
        <taxon>Thermodesulfobacteriota</taxon>
        <taxon>Desulfobacteria</taxon>
        <taxon>Desulfobacterales</taxon>
        <taxon>Desulfobacteriaceae</taxon>
        <taxon>Desulfobacterium</taxon>
        <taxon>environmental samples</taxon>
    </lineage>
</organism>
<sequence length="58" mass="6581">MVLEKRGKGSERILLKPDAAGSRQGPQYPIKCHGDNTEITVPVINAILRRFDINDFWD</sequence>
<proteinExistence type="predicted"/>
<name>A0A445MSQ2_9BACT</name>
<accession>A0A445MSQ2</accession>
<dbReference type="EMBL" id="OJIN01000044">
    <property type="protein sequence ID" value="SPD72462.1"/>
    <property type="molecule type" value="Genomic_DNA"/>
</dbReference>
<gene>
    <name evidence="1" type="ORF">PITCH_A1380010</name>
</gene>
<evidence type="ECO:0008006" key="2">
    <source>
        <dbReference type="Google" id="ProtNLM"/>
    </source>
</evidence>
<dbReference type="AlphaFoldDB" id="A0A445MSQ2"/>
<evidence type="ECO:0000313" key="1">
    <source>
        <dbReference type="EMBL" id="SPD72462.1"/>
    </source>
</evidence>
<protein>
    <recommendedName>
        <fullName evidence="2">Type II toxin-antitoxin system HicA family toxin</fullName>
    </recommendedName>
</protein>
<reference evidence="1" key="1">
    <citation type="submission" date="2018-01" db="EMBL/GenBank/DDBJ databases">
        <authorList>
            <person name="Regsiter A."/>
            <person name="William W."/>
        </authorList>
    </citation>
    <scope>NUCLEOTIDE SEQUENCE</scope>
    <source>
        <strain evidence="1">TRIP AH-1</strain>
    </source>
</reference>